<feature type="domain" description="SAV-6107-like HEPN" evidence="2">
    <location>
        <begin position="65"/>
        <end position="169"/>
    </location>
</feature>
<organism evidence="3 4">
    <name type="scientific">Allostreptomyces psammosilenae</name>
    <dbReference type="NCBI Taxonomy" id="1892865"/>
    <lineage>
        <taxon>Bacteria</taxon>
        <taxon>Bacillati</taxon>
        <taxon>Actinomycetota</taxon>
        <taxon>Actinomycetes</taxon>
        <taxon>Kitasatosporales</taxon>
        <taxon>Streptomycetaceae</taxon>
        <taxon>Allostreptomyces</taxon>
    </lineage>
</organism>
<dbReference type="EMBL" id="JACBZD010000001">
    <property type="protein sequence ID" value="NYI07083.1"/>
    <property type="molecule type" value="Genomic_DNA"/>
</dbReference>
<dbReference type="AlphaFoldDB" id="A0A852ZXG3"/>
<comment type="caution">
    <text evidence="3">The sequence shown here is derived from an EMBL/GenBank/DDBJ whole genome shotgun (WGS) entry which is preliminary data.</text>
</comment>
<evidence type="ECO:0000259" key="2">
    <source>
        <dbReference type="Pfam" id="PF18726"/>
    </source>
</evidence>
<evidence type="ECO:0000313" key="4">
    <source>
        <dbReference type="Proteomes" id="UP000567795"/>
    </source>
</evidence>
<proteinExistence type="predicted"/>
<protein>
    <recommendedName>
        <fullName evidence="2">SAV-6107-like HEPN domain-containing protein</fullName>
    </recommendedName>
</protein>
<evidence type="ECO:0000313" key="3">
    <source>
        <dbReference type="EMBL" id="NYI07083.1"/>
    </source>
</evidence>
<feature type="compositionally biased region" description="Pro residues" evidence="1">
    <location>
        <begin position="179"/>
        <end position="199"/>
    </location>
</feature>
<evidence type="ECO:0000256" key="1">
    <source>
        <dbReference type="SAM" id="MobiDB-lite"/>
    </source>
</evidence>
<dbReference type="Pfam" id="PF18726">
    <property type="entry name" value="HEPN_SAV_6107"/>
    <property type="match status" value="1"/>
</dbReference>
<sequence>MPGTTTRRFADSTHPGAAARLPKARAHAPEPRPAATGRPAHRPSAPASPVASGLLAHARRILARAEAAELPEERYAAAHYAALRTAAAVLSATTGPGAEAGGTVRRRRPAIRSAWEMLPEAAPELAGWAAVFAASATKRAVAEAGVPGSATAREAAELLRHSTEFLHQAEDLLDLHPQPELPEAPPDPDPAGPAGRPVP</sequence>
<feature type="region of interest" description="Disordered" evidence="1">
    <location>
        <begin position="1"/>
        <end position="51"/>
    </location>
</feature>
<feature type="region of interest" description="Disordered" evidence="1">
    <location>
        <begin position="167"/>
        <end position="199"/>
    </location>
</feature>
<dbReference type="Proteomes" id="UP000567795">
    <property type="component" value="Unassembled WGS sequence"/>
</dbReference>
<accession>A0A852ZXG3</accession>
<dbReference type="RefSeq" id="WP_179815563.1">
    <property type="nucleotide sequence ID" value="NZ_JACBZD010000001.1"/>
</dbReference>
<name>A0A852ZXG3_9ACTN</name>
<keyword evidence="4" id="KW-1185">Reference proteome</keyword>
<gene>
    <name evidence="3" type="ORF">FHU37_004026</name>
</gene>
<dbReference type="InterPro" id="IPR040891">
    <property type="entry name" value="HEPN_SAV_6107"/>
</dbReference>
<reference evidence="3 4" key="1">
    <citation type="submission" date="2020-07" db="EMBL/GenBank/DDBJ databases">
        <title>Sequencing the genomes of 1000 actinobacteria strains.</title>
        <authorList>
            <person name="Klenk H.-P."/>
        </authorList>
    </citation>
    <scope>NUCLEOTIDE SEQUENCE [LARGE SCALE GENOMIC DNA]</scope>
    <source>
        <strain evidence="3 4">DSM 42178</strain>
    </source>
</reference>